<evidence type="ECO:0000313" key="5">
    <source>
        <dbReference type="Proteomes" id="UP001597525"/>
    </source>
</evidence>
<dbReference type="InterPro" id="IPR000424">
    <property type="entry name" value="Primosome_PriB/ssb"/>
</dbReference>
<dbReference type="InterPro" id="IPR012340">
    <property type="entry name" value="NA-bd_OB-fold"/>
</dbReference>
<evidence type="ECO:0000256" key="2">
    <source>
        <dbReference type="PIRNR" id="PIRNR002070"/>
    </source>
</evidence>
<evidence type="ECO:0000313" key="4">
    <source>
        <dbReference type="EMBL" id="MFD2966244.1"/>
    </source>
</evidence>
<dbReference type="SUPFAM" id="SSF50249">
    <property type="entry name" value="Nucleic acid-binding proteins"/>
    <property type="match status" value="1"/>
</dbReference>
<name>A0ABW6BCM7_9SPHI</name>
<reference evidence="5" key="1">
    <citation type="journal article" date="2019" name="Int. J. Syst. Evol. Microbiol.">
        <title>The Global Catalogue of Microorganisms (GCM) 10K type strain sequencing project: providing services to taxonomists for standard genome sequencing and annotation.</title>
        <authorList>
            <consortium name="The Broad Institute Genomics Platform"/>
            <consortium name="The Broad Institute Genome Sequencing Center for Infectious Disease"/>
            <person name="Wu L."/>
            <person name="Ma J."/>
        </authorList>
    </citation>
    <scope>NUCLEOTIDE SEQUENCE [LARGE SCALE GENOMIC DNA]</scope>
    <source>
        <strain evidence="5">KCTC 22814</strain>
    </source>
</reference>
<dbReference type="GO" id="GO:0003677">
    <property type="term" value="F:DNA binding"/>
    <property type="evidence" value="ECO:0007669"/>
    <property type="project" value="UniProtKB-KW"/>
</dbReference>
<dbReference type="EMBL" id="JBHUPB010000003">
    <property type="protein sequence ID" value="MFD2966244.1"/>
    <property type="molecule type" value="Genomic_DNA"/>
</dbReference>
<dbReference type="Gene3D" id="2.40.50.140">
    <property type="entry name" value="Nucleic acid-binding proteins"/>
    <property type="match status" value="1"/>
</dbReference>
<gene>
    <name evidence="4" type="ORF">ACFS7Y_02545</name>
</gene>
<evidence type="ECO:0000256" key="3">
    <source>
        <dbReference type="RuleBase" id="RU000524"/>
    </source>
</evidence>
<protein>
    <recommendedName>
        <fullName evidence="2 3">Single-stranded DNA-binding protein</fullName>
    </recommendedName>
</protein>
<dbReference type="Pfam" id="PF00436">
    <property type="entry name" value="SSB"/>
    <property type="match status" value="1"/>
</dbReference>
<comment type="caution">
    <text evidence="4">The sequence shown here is derived from an EMBL/GenBank/DDBJ whole genome shotgun (WGS) entry which is preliminary data.</text>
</comment>
<dbReference type="RefSeq" id="WP_320184035.1">
    <property type="nucleotide sequence ID" value="NZ_CP138332.1"/>
</dbReference>
<dbReference type="PIRSF" id="PIRSF002070">
    <property type="entry name" value="SSB"/>
    <property type="match status" value="1"/>
</dbReference>
<accession>A0ABW6BCM7</accession>
<dbReference type="NCBIfam" id="TIGR00621">
    <property type="entry name" value="ssb"/>
    <property type="match status" value="1"/>
</dbReference>
<dbReference type="CDD" id="cd04496">
    <property type="entry name" value="SSB_OBF"/>
    <property type="match status" value="1"/>
</dbReference>
<evidence type="ECO:0000256" key="1">
    <source>
        <dbReference type="ARBA" id="ARBA00023125"/>
    </source>
</evidence>
<proteinExistence type="predicted"/>
<sequence length="123" mass="13545">MNIIGRVTKDAQVQTTAGGKEVVNFSVAVNDSYKNKQGERVEQTEFFDCAYWLTPKVAKMLVKGLLVELIGRVSASGWIDRDGNPRATLNFHVSSIKPLFGSGIRAEENDEVVAEAVEDDLPF</sequence>
<dbReference type="PROSITE" id="PS50935">
    <property type="entry name" value="SSB"/>
    <property type="match status" value="1"/>
</dbReference>
<keyword evidence="5" id="KW-1185">Reference proteome</keyword>
<dbReference type="Proteomes" id="UP001597525">
    <property type="component" value="Unassembled WGS sequence"/>
</dbReference>
<dbReference type="InterPro" id="IPR011344">
    <property type="entry name" value="ssDNA-bd"/>
</dbReference>
<organism evidence="4 5">
    <name type="scientific">Sphingobacterium bambusae</name>
    <dbReference type="NCBI Taxonomy" id="662858"/>
    <lineage>
        <taxon>Bacteria</taxon>
        <taxon>Pseudomonadati</taxon>
        <taxon>Bacteroidota</taxon>
        <taxon>Sphingobacteriia</taxon>
        <taxon>Sphingobacteriales</taxon>
        <taxon>Sphingobacteriaceae</taxon>
        <taxon>Sphingobacterium</taxon>
    </lineage>
</organism>
<keyword evidence="1 2" id="KW-0238">DNA-binding</keyword>